<dbReference type="Pfam" id="PF01370">
    <property type="entry name" value="Epimerase"/>
    <property type="match status" value="1"/>
</dbReference>
<dbReference type="GO" id="GO:0003978">
    <property type="term" value="F:UDP-glucose 4-epimerase activity"/>
    <property type="evidence" value="ECO:0007669"/>
    <property type="project" value="UniProtKB-UniRule"/>
</dbReference>
<sequence length="361" mass="38794">MSGTVLLTGGAGFIGSHTYVALLEAGYRVVIVDNFSNAARDVPDRLAQITGTQVVAYDVDVSDAAALEAVFCTHSIDAVIHLAARKSVPQSLASPQGFFNSNIAALLSLLRVMEQHQVKTIVFSSSATVYGAPEALPIPEHAPLGYTNPYGLSKLMGEQFLNQRTRRGQGWATGILRYFNPAGAHPSGLIGEAALSDGGNLMPMVARVAKGQLPGLTVFGSDYGTPDGTGIRDYIHVCDLARGHVLSVGHLLQRGRSHTVNLGKGAGYSVLDLIKTYEQVSGQKIPFRFAPRRAGDVAASFADPSMAQTVLGFRAEHDLLDMCQSSWRWETNSDPCWHPKSADHHRYTAAIPVSQRMDLSH</sequence>
<dbReference type="SUPFAM" id="SSF51735">
    <property type="entry name" value="NAD(P)-binding Rossmann-fold domains"/>
    <property type="match status" value="1"/>
</dbReference>
<evidence type="ECO:0000256" key="3">
    <source>
        <dbReference type="ARBA" id="ARBA00004947"/>
    </source>
</evidence>
<reference evidence="12 13" key="1">
    <citation type="submission" date="2021-01" db="EMBL/GenBank/DDBJ databases">
        <title>Diatom-associated Roseobacters Show Island Model of Population Structure.</title>
        <authorList>
            <person name="Qu L."/>
            <person name="Feng X."/>
            <person name="Chen Y."/>
            <person name="Li L."/>
            <person name="Wang X."/>
            <person name="Hu Z."/>
            <person name="Wang H."/>
            <person name="Luo H."/>
        </authorList>
    </citation>
    <scope>NUCLEOTIDE SEQUENCE [LARGE SCALE GENOMIC DNA]</scope>
    <source>
        <strain evidence="12 13">TR60-84</strain>
    </source>
</reference>
<comment type="caution">
    <text evidence="12">The sequence shown here is derived from an EMBL/GenBank/DDBJ whole genome shotgun (WGS) entry which is preliminary data.</text>
</comment>
<proteinExistence type="inferred from homology"/>
<keyword evidence="8" id="KW-0299">Galactose metabolism</keyword>
<gene>
    <name evidence="12" type="primary">galE</name>
    <name evidence="12" type="ORF">JQV55_03135</name>
</gene>
<evidence type="ECO:0000313" key="12">
    <source>
        <dbReference type="EMBL" id="MBM1712549.1"/>
    </source>
</evidence>
<dbReference type="RefSeq" id="WP_203241211.1">
    <property type="nucleotide sequence ID" value="NZ_JAFBRH010000001.1"/>
</dbReference>
<dbReference type="Gene3D" id="3.40.50.720">
    <property type="entry name" value="NAD(P)-binding Rossmann-like Domain"/>
    <property type="match status" value="1"/>
</dbReference>
<dbReference type="GO" id="GO:0006012">
    <property type="term" value="P:galactose metabolic process"/>
    <property type="evidence" value="ECO:0007669"/>
    <property type="project" value="UniProtKB-KW"/>
</dbReference>
<comment type="pathway">
    <text evidence="3 10">Carbohydrate metabolism; galactose metabolism.</text>
</comment>
<evidence type="ECO:0000313" key="13">
    <source>
        <dbReference type="Proteomes" id="UP000732193"/>
    </source>
</evidence>
<dbReference type="InterPro" id="IPR005886">
    <property type="entry name" value="UDP_G4E"/>
</dbReference>
<dbReference type="CDD" id="cd05247">
    <property type="entry name" value="UDP_G4E_1_SDR_e"/>
    <property type="match status" value="1"/>
</dbReference>
<keyword evidence="13" id="KW-1185">Reference proteome</keyword>
<comment type="catalytic activity">
    <reaction evidence="1 10">
        <text>UDP-alpha-D-glucose = UDP-alpha-D-galactose</text>
        <dbReference type="Rhea" id="RHEA:22168"/>
        <dbReference type="ChEBI" id="CHEBI:58885"/>
        <dbReference type="ChEBI" id="CHEBI:66914"/>
        <dbReference type="EC" id="5.1.3.2"/>
    </reaction>
</comment>
<dbReference type="EMBL" id="JAFBRM010000001">
    <property type="protein sequence ID" value="MBM1712549.1"/>
    <property type="molecule type" value="Genomic_DNA"/>
</dbReference>
<dbReference type="EC" id="5.1.3.2" evidence="5 10"/>
<keyword evidence="10" id="KW-0119">Carbohydrate metabolism</keyword>
<accession>A0AAE2VVK5</accession>
<organism evidence="12 13">
    <name type="scientific">Sulfitobacter geojensis</name>
    <dbReference type="NCBI Taxonomy" id="1342299"/>
    <lineage>
        <taxon>Bacteria</taxon>
        <taxon>Pseudomonadati</taxon>
        <taxon>Pseudomonadota</taxon>
        <taxon>Alphaproteobacteria</taxon>
        <taxon>Rhodobacterales</taxon>
        <taxon>Roseobacteraceae</taxon>
        <taxon>Sulfitobacter</taxon>
    </lineage>
</organism>
<evidence type="ECO:0000256" key="8">
    <source>
        <dbReference type="ARBA" id="ARBA00023144"/>
    </source>
</evidence>
<evidence type="ECO:0000256" key="2">
    <source>
        <dbReference type="ARBA" id="ARBA00001911"/>
    </source>
</evidence>
<dbReference type="PANTHER" id="PTHR43725">
    <property type="entry name" value="UDP-GLUCOSE 4-EPIMERASE"/>
    <property type="match status" value="1"/>
</dbReference>
<evidence type="ECO:0000256" key="9">
    <source>
        <dbReference type="ARBA" id="ARBA00023235"/>
    </source>
</evidence>
<evidence type="ECO:0000256" key="5">
    <source>
        <dbReference type="ARBA" id="ARBA00013189"/>
    </source>
</evidence>
<evidence type="ECO:0000256" key="10">
    <source>
        <dbReference type="RuleBase" id="RU366046"/>
    </source>
</evidence>
<dbReference type="NCBIfam" id="TIGR01179">
    <property type="entry name" value="galE"/>
    <property type="match status" value="1"/>
</dbReference>
<evidence type="ECO:0000256" key="7">
    <source>
        <dbReference type="ARBA" id="ARBA00023027"/>
    </source>
</evidence>
<keyword evidence="9 10" id="KW-0413">Isomerase</keyword>
<evidence type="ECO:0000259" key="11">
    <source>
        <dbReference type="Pfam" id="PF01370"/>
    </source>
</evidence>
<dbReference type="GO" id="GO:0005829">
    <property type="term" value="C:cytosol"/>
    <property type="evidence" value="ECO:0007669"/>
    <property type="project" value="TreeGrafter"/>
</dbReference>
<protein>
    <recommendedName>
        <fullName evidence="6 10">UDP-glucose 4-epimerase</fullName>
        <ecNumber evidence="5 10">5.1.3.2</ecNumber>
    </recommendedName>
</protein>
<name>A0AAE2VVK5_9RHOB</name>
<dbReference type="PANTHER" id="PTHR43725:SF47">
    <property type="entry name" value="UDP-GLUCOSE 4-EPIMERASE"/>
    <property type="match status" value="1"/>
</dbReference>
<keyword evidence="7 10" id="KW-0520">NAD</keyword>
<dbReference type="Proteomes" id="UP000732193">
    <property type="component" value="Unassembled WGS sequence"/>
</dbReference>
<feature type="domain" description="NAD-dependent epimerase/dehydratase" evidence="11">
    <location>
        <begin position="5"/>
        <end position="263"/>
    </location>
</feature>
<comment type="similarity">
    <text evidence="4 10">Belongs to the NAD(P)-dependent epimerase/dehydratase family.</text>
</comment>
<evidence type="ECO:0000256" key="6">
    <source>
        <dbReference type="ARBA" id="ARBA00018569"/>
    </source>
</evidence>
<comment type="subunit">
    <text evidence="10">Homodimer.</text>
</comment>
<evidence type="ECO:0000256" key="4">
    <source>
        <dbReference type="ARBA" id="ARBA00007637"/>
    </source>
</evidence>
<dbReference type="Gene3D" id="3.90.25.10">
    <property type="entry name" value="UDP-galactose 4-epimerase, domain 1"/>
    <property type="match status" value="1"/>
</dbReference>
<dbReference type="InterPro" id="IPR036291">
    <property type="entry name" value="NAD(P)-bd_dom_sf"/>
</dbReference>
<comment type="cofactor">
    <cofactor evidence="2 10">
        <name>NAD(+)</name>
        <dbReference type="ChEBI" id="CHEBI:57540"/>
    </cofactor>
</comment>
<dbReference type="InterPro" id="IPR001509">
    <property type="entry name" value="Epimerase_deHydtase"/>
</dbReference>
<evidence type="ECO:0000256" key="1">
    <source>
        <dbReference type="ARBA" id="ARBA00000083"/>
    </source>
</evidence>
<dbReference type="AlphaFoldDB" id="A0AAE2VVK5"/>